<dbReference type="Pfam" id="PF08868">
    <property type="entry name" value="YugN"/>
    <property type="match status" value="1"/>
</dbReference>
<protein>
    <submittedName>
        <fullName evidence="1">YugN-like protein</fullName>
    </submittedName>
</protein>
<name>A0A3N5C1Z8_9BACI</name>
<evidence type="ECO:0000313" key="2">
    <source>
        <dbReference type="Proteomes" id="UP000276443"/>
    </source>
</evidence>
<dbReference type="OrthoDB" id="2679642at2"/>
<gene>
    <name evidence="1" type="ORF">EDC24_0996</name>
</gene>
<dbReference type="RefSeq" id="WP_124220218.1">
    <property type="nucleotide sequence ID" value="NZ_RKRF01000007.1"/>
</dbReference>
<reference evidence="1 2" key="1">
    <citation type="submission" date="2018-11" db="EMBL/GenBank/DDBJ databases">
        <title>Genomic Encyclopedia of Type Strains, Phase IV (KMG-IV): sequencing the most valuable type-strain genomes for metagenomic binning, comparative biology and taxonomic classification.</title>
        <authorList>
            <person name="Goeker M."/>
        </authorList>
    </citation>
    <scope>NUCLEOTIDE SEQUENCE [LARGE SCALE GENOMIC DNA]</scope>
    <source>
        <strain evidence="1 2">DSM 18090</strain>
    </source>
</reference>
<proteinExistence type="predicted"/>
<dbReference type="InterPro" id="IPR036491">
    <property type="entry name" value="YugN-like_sf"/>
</dbReference>
<organism evidence="1 2">
    <name type="scientific">Aquisalibacillus elongatus</name>
    <dbReference type="NCBI Taxonomy" id="485577"/>
    <lineage>
        <taxon>Bacteria</taxon>
        <taxon>Bacillati</taxon>
        <taxon>Bacillota</taxon>
        <taxon>Bacilli</taxon>
        <taxon>Bacillales</taxon>
        <taxon>Bacillaceae</taxon>
        <taxon>Aquisalibacillus</taxon>
    </lineage>
</organism>
<dbReference type="InterPro" id="IPR014967">
    <property type="entry name" value="Uncharacterised_YugN-like"/>
</dbReference>
<dbReference type="Gene3D" id="3.30.310.100">
    <property type="entry name" value="YugN-like"/>
    <property type="match status" value="1"/>
</dbReference>
<dbReference type="EMBL" id="RKRF01000007">
    <property type="protein sequence ID" value="RPF56108.1"/>
    <property type="molecule type" value="Genomic_DNA"/>
</dbReference>
<dbReference type="AlphaFoldDB" id="A0A3N5C1Z8"/>
<keyword evidence="2" id="KW-1185">Reference proteome</keyword>
<dbReference type="Proteomes" id="UP000276443">
    <property type="component" value="Unassembled WGS sequence"/>
</dbReference>
<dbReference type="SUPFAM" id="SSF160755">
    <property type="entry name" value="YugN-like"/>
    <property type="match status" value="1"/>
</dbReference>
<sequence length="125" mass="14338">MKIESTEIQDTVLDLQPLTYIMERNGFVLAGQWDYERVTFDHKINSPEKNITYYIRVSGYAVEGDVDTGKAVIKLLTPLLGKHHYPHGVEYGEGEEIPQNITEKTERILNNVNDQLKQFIAEEAN</sequence>
<evidence type="ECO:0000313" key="1">
    <source>
        <dbReference type="EMBL" id="RPF56108.1"/>
    </source>
</evidence>
<accession>A0A3N5C1Z8</accession>
<comment type="caution">
    <text evidence="1">The sequence shown here is derived from an EMBL/GenBank/DDBJ whole genome shotgun (WGS) entry which is preliminary data.</text>
</comment>